<accession>T0L785</accession>
<dbReference type="PANTHER" id="PTHR13355:SF11">
    <property type="entry name" value="GLUCOSAMINE 6-PHOSPHATE N-ACETYLTRANSFERASE"/>
    <property type="match status" value="1"/>
</dbReference>
<dbReference type="UniPathway" id="UPA00113">
    <property type="reaction ID" value="UER00529"/>
</dbReference>
<dbReference type="AlphaFoldDB" id="T0L785"/>
<evidence type="ECO:0000313" key="4">
    <source>
        <dbReference type="Proteomes" id="UP000053780"/>
    </source>
</evidence>
<protein>
    <recommendedName>
        <fullName evidence="1">Glucosamine 6-phosphate N-acetyltransferase</fullName>
        <ecNumber evidence="1">2.3.1.4</ecNumber>
    </recommendedName>
</protein>
<dbReference type="GO" id="GO:0006048">
    <property type="term" value="P:UDP-N-acetylglucosamine biosynthetic process"/>
    <property type="evidence" value="ECO:0007669"/>
    <property type="project" value="UniProtKB-UniRule"/>
</dbReference>
<dbReference type="CDD" id="cd04301">
    <property type="entry name" value="NAT_SF"/>
    <property type="match status" value="1"/>
</dbReference>
<dbReference type="OrthoDB" id="10039976at2759"/>
<dbReference type="EMBL" id="KE647291">
    <property type="protein sequence ID" value="EQB60394.1"/>
    <property type="molecule type" value="Genomic_DNA"/>
</dbReference>
<dbReference type="Gene3D" id="3.40.630.30">
    <property type="match status" value="1"/>
</dbReference>
<evidence type="ECO:0000259" key="2">
    <source>
        <dbReference type="PROSITE" id="PS51186"/>
    </source>
</evidence>
<dbReference type="HOGENOM" id="CLU_072095_3_0_1"/>
<proteinExistence type="inferred from homology"/>
<gene>
    <name evidence="3" type="ORF">NAPIS_ORF02036</name>
</gene>
<evidence type="ECO:0000313" key="3">
    <source>
        <dbReference type="EMBL" id="EQB60394.1"/>
    </source>
</evidence>
<dbReference type="PANTHER" id="PTHR13355">
    <property type="entry name" value="GLUCOSAMINE 6-PHOSPHATE N-ACETYLTRANSFERASE"/>
    <property type="match status" value="1"/>
</dbReference>
<keyword evidence="1" id="KW-0012">Acyltransferase</keyword>
<dbReference type="InterPro" id="IPR000182">
    <property type="entry name" value="GNAT_dom"/>
</dbReference>
<comment type="pathway">
    <text evidence="1">Nucleotide-sugar biosynthesis; UDP-N-acetyl-alpha-D-glucosamine biosynthesis; N-acetyl-alpha-D-glucosamine 1-phosphate from alpha-D-glucosamine 6-phosphate (route I): step 1/2.</text>
</comment>
<keyword evidence="1 3" id="KW-0808">Transferase</keyword>
<organism evidence="3 4">
    <name type="scientific">Vairimorpha apis BRL 01</name>
    <dbReference type="NCBI Taxonomy" id="1037528"/>
    <lineage>
        <taxon>Eukaryota</taxon>
        <taxon>Fungi</taxon>
        <taxon>Fungi incertae sedis</taxon>
        <taxon>Microsporidia</taxon>
        <taxon>Nosematidae</taxon>
        <taxon>Vairimorpha</taxon>
    </lineage>
</organism>
<dbReference type="Proteomes" id="UP000053780">
    <property type="component" value="Unassembled WGS sequence"/>
</dbReference>
<reference evidence="3 4" key="1">
    <citation type="journal article" date="2013" name="BMC Genomics">
        <title>Genome sequencing and comparative genomics of honey bee microsporidia, Nosema apis reveal novel insights into host-parasite interactions.</title>
        <authorList>
            <person name="Chen Yp."/>
            <person name="Pettis J.S."/>
            <person name="Zhao Y."/>
            <person name="Liu X."/>
            <person name="Tallon L.J."/>
            <person name="Sadzewicz L.D."/>
            <person name="Li R."/>
            <person name="Zheng H."/>
            <person name="Huang S."/>
            <person name="Zhang X."/>
            <person name="Hamilton M.C."/>
            <person name="Pernal S.F."/>
            <person name="Melathopoulos A.P."/>
            <person name="Yan X."/>
            <person name="Evans J.D."/>
        </authorList>
    </citation>
    <scope>NUCLEOTIDE SEQUENCE [LARGE SCALE GENOMIC DNA]</scope>
    <source>
        <strain evidence="3 4">BRL 01</strain>
    </source>
</reference>
<dbReference type="PROSITE" id="PS51186">
    <property type="entry name" value="GNAT"/>
    <property type="match status" value="1"/>
</dbReference>
<keyword evidence="4" id="KW-1185">Reference proteome</keyword>
<dbReference type="VEuPathDB" id="MicrosporidiaDB:NAPIS_ORF02036"/>
<sequence length="146" mass="16897">MSKYTIRNLEETDYKLGYMDCINELTEPVNVAEKDFINRLKFLRNKQDYHSIVVVDDQSGLIVGCGTLFLEYKFIRGLVTKGHIEDVVVKEDKRGSGIGTLIINHLISIAKEKNCYKISLVCNRDNVKFYKKCGFQEKEVEMVKYT</sequence>
<feature type="domain" description="N-acetyltransferase" evidence="2">
    <location>
        <begin position="4"/>
        <end position="146"/>
    </location>
</feature>
<dbReference type="Pfam" id="PF00583">
    <property type="entry name" value="Acetyltransf_1"/>
    <property type="match status" value="1"/>
</dbReference>
<dbReference type="EC" id="2.3.1.4" evidence="1"/>
<dbReference type="GO" id="GO:0004343">
    <property type="term" value="F:glucosamine 6-phosphate N-acetyltransferase activity"/>
    <property type="evidence" value="ECO:0007669"/>
    <property type="project" value="UniProtKB-UniRule"/>
</dbReference>
<dbReference type="SUPFAM" id="SSF55729">
    <property type="entry name" value="Acyl-CoA N-acyltransferases (Nat)"/>
    <property type="match status" value="1"/>
</dbReference>
<name>T0L785_9MICR</name>
<dbReference type="InterPro" id="IPR039143">
    <property type="entry name" value="GNPNAT1-like"/>
</dbReference>
<comment type="catalytic activity">
    <reaction evidence="1">
        <text>D-glucosamine 6-phosphate + acetyl-CoA = N-acetyl-D-glucosamine 6-phosphate + CoA + H(+)</text>
        <dbReference type="Rhea" id="RHEA:10292"/>
        <dbReference type="ChEBI" id="CHEBI:15378"/>
        <dbReference type="ChEBI" id="CHEBI:57287"/>
        <dbReference type="ChEBI" id="CHEBI:57288"/>
        <dbReference type="ChEBI" id="CHEBI:57513"/>
        <dbReference type="ChEBI" id="CHEBI:58725"/>
        <dbReference type="EC" id="2.3.1.4"/>
    </reaction>
</comment>
<comment type="similarity">
    <text evidence="1">Belongs to the acetyltransferase family. GNA1 subfamily.</text>
</comment>
<evidence type="ECO:0000256" key="1">
    <source>
        <dbReference type="RuleBase" id="RU365086"/>
    </source>
</evidence>
<dbReference type="InterPro" id="IPR016181">
    <property type="entry name" value="Acyl_CoA_acyltransferase"/>
</dbReference>